<gene>
    <name evidence="2" type="ORF">IEQ34_021147</name>
</gene>
<dbReference type="Proteomes" id="UP000775213">
    <property type="component" value="Unassembled WGS sequence"/>
</dbReference>
<evidence type="ECO:0000313" key="3">
    <source>
        <dbReference type="Proteomes" id="UP000775213"/>
    </source>
</evidence>
<protein>
    <submittedName>
        <fullName evidence="2">Uncharacterized protein</fullName>
    </submittedName>
</protein>
<proteinExistence type="predicted"/>
<feature type="region of interest" description="Disordered" evidence="1">
    <location>
        <begin position="181"/>
        <end position="201"/>
    </location>
</feature>
<evidence type="ECO:0000313" key="2">
    <source>
        <dbReference type="EMBL" id="KAH0450455.1"/>
    </source>
</evidence>
<name>A0AAV7G3Z2_DENCH</name>
<reference evidence="2 3" key="1">
    <citation type="journal article" date="2021" name="Hortic Res">
        <title>Chromosome-scale assembly of the Dendrobium chrysotoxum genome enhances the understanding of orchid evolution.</title>
        <authorList>
            <person name="Zhang Y."/>
            <person name="Zhang G.Q."/>
            <person name="Zhang D."/>
            <person name="Liu X.D."/>
            <person name="Xu X.Y."/>
            <person name="Sun W.H."/>
            <person name="Yu X."/>
            <person name="Zhu X."/>
            <person name="Wang Z.W."/>
            <person name="Zhao X."/>
            <person name="Zhong W.Y."/>
            <person name="Chen H."/>
            <person name="Yin W.L."/>
            <person name="Huang T."/>
            <person name="Niu S.C."/>
            <person name="Liu Z.J."/>
        </authorList>
    </citation>
    <scope>NUCLEOTIDE SEQUENCE [LARGE SCALE GENOMIC DNA]</scope>
    <source>
        <strain evidence="2">Lindl</strain>
    </source>
</reference>
<organism evidence="2 3">
    <name type="scientific">Dendrobium chrysotoxum</name>
    <name type="common">Orchid</name>
    <dbReference type="NCBI Taxonomy" id="161865"/>
    <lineage>
        <taxon>Eukaryota</taxon>
        <taxon>Viridiplantae</taxon>
        <taxon>Streptophyta</taxon>
        <taxon>Embryophyta</taxon>
        <taxon>Tracheophyta</taxon>
        <taxon>Spermatophyta</taxon>
        <taxon>Magnoliopsida</taxon>
        <taxon>Liliopsida</taxon>
        <taxon>Asparagales</taxon>
        <taxon>Orchidaceae</taxon>
        <taxon>Epidendroideae</taxon>
        <taxon>Malaxideae</taxon>
        <taxon>Dendrobiinae</taxon>
        <taxon>Dendrobium</taxon>
    </lineage>
</organism>
<keyword evidence="3" id="KW-1185">Reference proteome</keyword>
<comment type="caution">
    <text evidence="2">The sequence shown here is derived from an EMBL/GenBank/DDBJ whole genome shotgun (WGS) entry which is preliminary data.</text>
</comment>
<accession>A0AAV7G3Z2</accession>
<evidence type="ECO:0000256" key="1">
    <source>
        <dbReference type="SAM" id="MobiDB-lite"/>
    </source>
</evidence>
<sequence length="201" mass="20953">MNWLKLEIFLELVDDSAASGMDAEVFKGELEVGDVRLALCVEQFLSNEGSKEKELLADGKDERGEGSDIDLKGIAGDCHEILRKRNPNLFVLILLLIHTAEGLVICAAMGANDVDEAVLGTVSVGGPVGEKDGRAAEAEEAVGDEHGLAIPKVPVLGDVLRADDDSVGVAVDLEQVAGEVDGDDSGAAAHATQIEAPNIAT</sequence>
<dbReference type="EMBL" id="JAGFBR010000018">
    <property type="protein sequence ID" value="KAH0450455.1"/>
    <property type="molecule type" value="Genomic_DNA"/>
</dbReference>
<dbReference type="AlphaFoldDB" id="A0AAV7G3Z2"/>